<keyword evidence="2" id="KW-1133">Transmembrane helix</keyword>
<feature type="transmembrane region" description="Helical" evidence="2">
    <location>
        <begin position="205"/>
        <end position="223"/>
    </location>
</feature>
<evidence type="ECO:0000313" key="4">
    <source>
        <dbReference type="EMBL" id="KRK81430.1"/>
    </source>
</evidence>
<evidence type="ECO:0000256" key="2">
    <source>
        <dbReference type="SAM" id="Phobius"/>
    </source>
</evidence>
<dbReference type="Pfam" id="PF02517">
    <property type="entry name" value="Rce1-like"/>
    <property type="match status" value="1"/>
</dbReference>
<feature type="transmembrane region" description="Helical" evidence="2">
    <location>
        <begin position="113"/>
        <end position="134"/>
    </location>
</feature>
<accession>A0A0R1KCV6</accession>
<evidence type="ECO:0000259" key="3">
    <source>
        <dbReference type="Pfam" id="PF02517"/>
    </source>
</evidence>
<reference evidence="4 5" key="1">
    <citation type="journal article" date="2015" name="Genome Announc.">
        <title>Expanding the biotechnology potential of lactobacilli through comparative genomics of 213 strains and associated genera.</title>
        <authorList>
            <person name="Sun Z."/>
            <person name="Harris H.M."/>
            <person name="McCann A."/>
            <person name="Guo C."/>
            <person name="Argimon S."/>
            <person name="Zhang W."/>
            <person name="Yang X."/>
            <person name="Jeffery I.B."/>
            <person name="Cooney J.C."/>
            <person name="Kagawa T.F."/>
            <person name="Liu W."/>
            <person name="Song Y."/>
            <person name="Salvetti E."/>
            <person name="Wrobel A."/>
            <person name="Rasinkangas P."/>
            <person name="Parkhill J."/>
            <person name="Rea M.C."/>
            <person name="O'Sullivan O."/>
            <person name="Ritari J."/>
            <person name="Douillard F.P."/>
            <person name="Paul Ross R."/>
            <person name="Yang R."/>
            <person name="Briner A.E."/>
            <person name="Felis G.E."/>
            <person name="de Vos W.M."/>
            <person name="Barrangou R."/>
            <person name="Klaenhammer T.R."/>
            <person name="Caufield P.W."/>
            <person name="Cui Y."/>
            <person name="Zhang H."/>
            <person name="O'Toole P.W."/>
        </authorList>
    </citation>
    <scope>NUCLEOTIDE SEQUENCE [LARGE SCALE GENOMIC DNA]</scope>
    <source>
        <strain evidence="4 5">DSM 19674</strain>
    </source>
</reference>
<keyword evidence="2" id="KW-0812">Transmembrane</keyword>
<name>A0A0R1KCV6_9LACO</name>
<dbReference type="GO" id="GO:0080120">
    <property type="term" value="P:CAAX-box protein maturation"/>
    <property type="evidence" value="ECO:0007669"/>
    <property type="project" value="UniProtKB-ARBA"/>
</dbReference>
<protein>
    <recommendedName>
        <fullName evidence="3">CAAX prenyl protease 2/Lysostaphin resistance protein A-like domain-containing protein</fullName>
    </recommendedName>
</protein>
<dbReference type="STRING" id="1423788.FC78_GL000480"/>
<dbReference type="AlphaFoldDB" id="A0A0R1KCV6"/>
<sequence>MNKVNYRVFPIILIYMFVTEFLLKILEQFLSQTTSSLIFTALHILICISLIYLLRSNFKDDLNHLFRSFKAIYIIPIFVVLDLAYQIIIQNIIPANPSNQSGLEKGVHSSGSIGVLILFILIAITGPIVEEVIFQYFIQHTLLKGFLSRFNLNRKAIAIISIVITTILFMIFHINKLRDIQNISFLQYSDLIFFAIIYEYSDDNLMYPILMHIILNIIGFISIL</sequence>
<feature type="transmembrane region" description="Helical" evidence="2">
    <location>
        <begin position="155"/>
        <end position="174"/>
    </location>
</feature>
<dbReference type="Proteomes" id="UP000051515">
    <property type="component" value="Unassembled WGS sequence"/>
</dbReference>
<keyword evidence="5" id="KW-1185">Reference proteome</keyword>
<gene>
    <name evidence="4" type="ORF">FC78_GL000480</name>
</gene>
<dbReference type="InterPro" id="IPR003675">
    <property type="entry name" value="Rce1/LyrA-like_dom"/>
</dbReference>
<feature type="transmembrane region" description="Helical" evidence="2">
    <location>
        <begin position="36"/>
        <end position="54"/>
    </location>
</feature>
<feature type="transmembrane region" description="Helical" evidence="2">
    <location>
        <begin position="74"/>
        <end position="93"/>
    </location>
</feature>
<dbReference type="OrthoDB" id="2281965at2"/>
<organism evidence="4 5">
    <name type="scientific">Companilactobacillus bobalius DSM 19674</name>
    <dbReference type="NCBI Taxonomy" id="1423788"/>
    <lineage>
        <taxon>Bacteria</taxon>
        <taxon>Bacillati</taxon>
        <taxon>Bacillota</taxon>
        <taxon>Bacilli</taxon>
        <taxon>Lactobacillales</taxon>
        <taxon>Lactobacillaceae</taxon>
        <taxon>Companilactobacillus</taxon>
        <taxon>Companilactobacillus bobalius</taxon>
    </lineage>
</organism>
<dbReference type="GO" id="GO:0004175">
    <property type="term" value="F:endopeptidase activity"/>
    <property type="evidence" value="ECO:0007669"/>
    <property type="project" value="UniProtKB-ARBA"/>
</dbReference>
<dbReference type="PATRIC" id="fig|1423788.3.peg.493"/>
<comment type="caution">
    <text evidence="4">The sequence shown here is derived from an EMBL/GenBank/DDBJ whole genome shotgun (WGS) entry which is preliminary data.</text>
</comment>
<feature type="domain" description="CAAX prenyl protease 2/Lysostaphin resistance protein A-like" evidence="3">
    <location>
        <begin position="115"/>
        <end position="218"/>
    </location>
</feature>
<evidence type="ECO:0000313" key="5">
    <source>
        <dbReference type="Proteomes" id="UP000051515"/>
    </source>
</evidence>
<keyword evidence="2" id="KW-0472">Membrane</keyword>
<comment type="similarity">
    <text evidence="1">Belongs to the UPF0177 family.</text>
</comment>
<dbReference type="EMBL" id="AZDY01000042">
    <property type="protein sequence ID" value="KRK81430.1"/>
    <property type="molecule type" value="Genomic_DNA"/>
</dbReference>
<evidence type="ECO:0000256" key="1">
    <source>
        <dbReference type="ARBA" id="ARBA00009067"/>
    </source>
</evidence>
<feature type="transmembrane region" description="Helical" evidence="2">
    <location>
        <begin position="12"/>
        <end position="30"/>
    </location>
</feature>
<proteinExistence type="inferred from homology"/>